<dbReference type="InterPro" id="IPR010998">
    <property type="entry name" value="Integrase_recombinase_N"/>
</dbReference>
<dbReference type="Proteomes" id="UP000289260">
    <property type="component" value="Chromosome"/>
</dbReference>
<dbReference type="GO" id="GO:0006310">
    <property type="term" value="P:DNA recombination"/>
    <property type="evidence" value="ECO:0007669"/>
    <property type="project" value="UniProtKB-KW"/>
</dbReference>
<dbReference type="GO" id="GO:0015074">
    <property type="term" value="P:DNA integration"/>
    <property type="evidence" value="ECO:0007669"/>
    <property type="project" value="InterPro"/>
</dbReference>
<dbReference type="EMBL" id="CP035806">
    <property type="protein sequence ID" value="QBE49556.1"/>
    <property type="molecule type" value="Genomic_DNA"/>
</dbReference>
<dbReference type="Gene3D" id="1.10.443.10">
    <property type="entry name" value="Intergrase catalytic core"/>
    <property type="match status" value="1"/>
</dbReference>
<dbReference type="GO" id="GO:0003677">
    <property type="term" value="F:DNA binding"/>
    <property type="evidence" value="ECO:0007669"/>
    <property type="project" value="UniProtKB-KW"/>
</dbReference>
<dbReference type="PROSITE" id="PS51898">
    <property type="entry name" value="TYR_RECOMBINASE"/>
    <property type="match status" value="1"/>
</dbReference>
<comment type="similarity">
    <text evidence="1">Belongs to the 'phage' integrase family.</text>
</comment>
<dbReference type="CDD" id="cd00796">
    <property type="entry name" value="INT_Rci_Hp1_C"/>
    <property type="match status" value="1"/>
</dbReference>
<keyword evidence="2" id="KW-0238">DNA-binding</keyword>
<evidence type="ECO:0000256" key="4">
    <source>
        <dbReference type="SAM" id="MobiDB-lite"/>
    </source>
</evidence>
<accession>A0A4P6KGK8</accession>
<dbReference type="OrthoDB" id="7476432at2"/>
<evidence type="ECO:0000259" key="5">
    <source>
        <dbReference type="PROSITE" id="PS51898"/>
    </source>
</evidence>
<evidence type="ECO:0000313" key="7">
    <source>
        <dbReference type="Proteomes" id="UP000289260"/>
    </source>
</evidence>
<keyword evidence="7" id="KW-1185">Reference proteome</keyword>
<evidence type="ECO:0000256" key="1">
    <source>
        <dbReference type="ARBA" id="ARBA00008857"/>
    </source>
</evidence>
<feature type="domain" description="Tyr recombinase" evidence="5">
    <location>
        <begin position="180"/>
        <end position="370"/>
    </location>
</feature>
<dbReference type="InterPro" id="IPR011010">
    <property type="entry name" value="DNA_brk_join_enz"/>
</dbReference>
<dbReference type="RefSeq" id="WP_130110683.1">
    <property type="nucleotide sequence ID" value="NZ_CP035806.1"/>
</dbReference>
<protein>
    <submittedName>
        <fullName evidence="6">Site-specific integrase</fullName>
    </submittedName>
</protein>
<dbReference type="InterPro" id="IPR002104">
    <property type="entry name" value="Integrase_catalytic"/>
</dbReference>
<gene>
    <name evidence="6" type="ORF">EVS81_12565</name>
</gene>
<dbReference type="PANTHER" id="PTHR30349:SF64">
    <property type="entry name" value="PROPHAGE INTEGRASE INTD-RELATED"/>
    <property type="match status" value="1"/>
</dbReference>
<evidence type="ECO:0000256" key="3">
    <source>
        <dbReference type="ARBA" id="ARBA00023172"/>
    </source>
</evidence>
<proteinExistence type="inferred from homology"/>
<dbReference type="AlphaFoldDB" id="A0A4P6KGK8"/>
<dbReference type="InterPro" id="IPR013762">
    <property type="entry name" value="Integrase-like_cat_sf"/>
</dbReference>
<keyword evidence="3" id="KW-0233">DNA recombination</keyword>
<dbReference type="SUPFAM" id="SSF56349">
    <property type="entry name" value="DNA breaking-rejoining enzymes"/>
    <property type="match status" value="1"/>
</dbReference>
<sequence>MAGRPSKDSPLRLDPRTGKPLPEGIRWREDRQRYQIRVLVPDLYGNWAERTRTFRTLTEAKKELAKAIAGKNPNGAMSLTQWHERHWSAIEASVRPGTARAYGVAWRRRVQPTLGHMKLEAITSPLIETAMVEWDCSPSTKVDALALISRLLDAARRARVIDYNPAREIKRPSQDAGAAPTSRALTMPQVTKMLELIPEGVYRRYAAALVFTGMRAGEATAIRVRDVDLQQGVLRVSRSFSPGLNGELIEQTPKSHKERQVPIVKALLPHLQEAIKDKEPDDLLFSGPNGGRLVAANFRRAVDWAVIRTAVKRPDLRVHDLRHTFATILFDAGASAPDVQAVLGHSSLQVTERYSRAREGVARRTAAVFDSLTNRDGYGTNMAQRRDVPRL</sequence>
<reference evidence="6 7" key="1">
    <citation type="submission" date="2019-02" db="EMBL/GenBank/DDBJ databases">
        <authorList>
            <person name="Sun L."/>
            <person name="Pan D."/>
            <person name="Wu X."/>
        </authorList>
    </citation>
    <scope>NUCLEOTIDE SEQUENCE [LARGE SCALE GENOMIC DNA]</scope>
    <source>
        <strain evidence="6 7">JW-1</strain>
    </source>
</reference>
<dbReference type="InterPro" id="IPR050090">
    <property type="entry name" value="Tyrosine_recombinase_XerCD"/>
</dbReference>
<name>A0A4P6KGK8_9MICO</name>
<dbReference type="Pfam" id="PF00589">
    <property type="entry name" value="Phage_integrase"/>
    <property type="match status" value="1"/>
</dbReference>
<dbReference type="PANTHER" id="PTHR30349">
    <property type="entry name" value="PHAGE INTEGRASE-RELATED"/>
    <property type="match status" value="1"/>
</dbReference>
<evidence type="ECO:0000256" key="2">
    <source>
        <dbReference type="ARBA" id="ARBA00023125"/>
    </source>
</evidence>
<dbReference type="KEGG" id="ltr:EVS81_12565"/>
<feature type="compositionally biased region" description="Basic and acidic residues" evidence="4">
    <location>
        <begin position="1"/>
        <end position="17"/>
    </location>
</feature>
<organism evidence="6 7">
    <name type="scientific">Leucobacter triazinivorans</name>
    <dbReference type="NCBI Taxonomy" id="1784719"/>
    <lineage>
        <taxon>Bacteria</taxon>
        <taxon>Bacillati</taxon>
        <taxon>Actinomycetota</taxon>
        <taxon>Actinomycetes</taxon>
        <taxon>Micrococcales</taxon>
        <taxon>Microbacteriaceae</taxon>
        <taxon>Leucobacter</taxon>
    </lineage>
</organism>
<feature type="region of interest" description="Disordered" evidence="4">
    <location>
        <begin position="1"/>
        <end position="25"/>
    </location>
</feature>
<dbReference type="Gene3D" id="1.10.150.130">
    <property type="match status" value="1"/>
</dbReference>
<evidence type="ECO:0000313" key="6">
    <source>
        <dbReference type="EMBL" id="QBE49556.1"/>
    </source>
</evidence>